<sequence>MLRKTLVFMLIIISVFVLADVQLQILATSDSHGRFLPYDYAVNSENNAGSLAQVYTVVKKLRAENPNTILIDVGDTIQDNSASLFINDAVNPMMLALNEIGYDVWVLGNHEFNYGIPALEKVMKQFKHPENLLGGNVYKPDGTRLAKPYTIIEKDGIKVGIIGMVTPNIKKWDASNLANYKVTNPIDETREAIKELKGKVDIIIATEHMALDDEYDVKGSGALDVIAANPEINVFVAAHAHVKIANEYYYKGKLYKENELTDEIKNNGTLIVEPYKWGRTISQVLINFKKENGKYVVESRSSKNIDMKAKHGNEVEVVPADKTLETELQPYNERAISYAEKVFGEMKGGNLVPDNTIKGSCIAKLQPNAMIDLINKTQMKYGERIAGRKIDVASAAVFREDSNIKEGKIANSDMALIYKYDNTLYVLEIKGKQLKEYMEWSAAYYNQFKDGDLTISFNPDIRGYNYDMFNGVKYEIDISKPAGHRIVNLRKMDGTPIKDTDVLTLAVNNYRANSQLLKPGAIFKDGEDLPKLLGKSTDVPEFVDGRIRDLLRKYIKEELNGVLTPKYDNNWKIIGYKWDPKYRAAAIKLINEGKINLIAAGRSSSNSVSVTKKDVDALTSSYMIKEGDTLSSIAKKVGSNYMYLAELNGISAPYVIHVYDELLIPKK</sequence>
<dbReference type="InParanoid" id="A0A7G1G6G9"/>
<dbReference type="InterPro" id="IPR029052">
    <property type="entry name" value="Metallo-depent_PP-like"/>
</dbReference>
<dbReference type="InterPro" id="IPR006179">
    <property type="entry name" value="5_nucleotidase/apyrase"/>
</dbReference>
<organism evidence="4 5">
    <name type="scientific">Tepiditoga spiralis</name>
    <dbReference type="NCBI Taxonomy" id="2108365"/>
    <lineage>
        <taxon>Bacteria</taxon>
        <taxon>Thermotogati</taxon>
        <taxon>Thermotogota</taxon>
        <taxon>Thermotogae</taxon>
        <taxon>Petrotogales</taxon>
        <taxon>Petrotogaceae</taxon>
        <taxon>Tepiditoga</taxon>
    </lineage>
</organism>
<keyword evidence="1" id="KW-0732">Signal</keyword>
<dbReference type="AlphaFoldDB" id="A0A7G1G6G9"/>
<keyword evidence="5" id="KW-1185">Reference proteome</keyword>
<dbReference type="InterPro" id="IPR036779">
    <property type="entry name" value="LysM_dom_sf"/>
</dbReference>
<dbReference type="SUPFAM" id="SSF54106">
    <property type="entry name" value="LysM domain"/>
    <property type="match status" value="1"/>
</dbReference>
<dbReference type="SUPFAM" id="SSF55816">
    <property type="entry name" value="5'-nucleotidase (syn. UDP-sugar hydrolase), C-terminal domain"/>
    <property type="match status" value="1"/>
</dbReference>
<evidence type="ECO:0000259" key="3">
    <source>
        <dbReference type="PROSITE" id="PS51782"/>
    </source>
</evidence>
<dbReference type="PROSITE" id="PS51782">
    <property type="entry name" value="LYSM"/>
    <property type="match status" value="1"/>
</dbReference>
<dbReference type="Pfam" id="PF01476">
    <property type="entry name" value="LysM"/>
    <property type="match status" value="1"/>
</dbReference>
<dbReference type="PROSITE" id="PS00785">
    <property type="entry name" value="5_NUCLEOTIDASE_1"/>
    <property type="match status" value="1"/>
</dbReference>
<dbReference type="PRINTS" id="PR01607">
    <property type="entry name" value="APYRASEFAMLY"/>
</dbReference>
<evidence type="ECO:0000313" key="4">
    <source>
        <dbReference type="EMBL" id="BBE30724.1"/>
    </source>
</evidence>
<proteinExistence type="inferred from homology"/>
<dbReference type="Pfam" id="PF00149">
    <property type="entry name" value="Metallophos"/>
    <property type="match status" value="1"/>
</dbReference>
<dbReference type="InterPro" id="IPR006146">
    <property type="entry name" value="5'-Nucleotdase_CS"/>
</dbReference>
<dbReference type="GO" id="GO:0000166">
    <property type="term" value="F:nucleotide binding"/>
    <property type="evidence" value="ECO:0007669"/>
    <property type="project" value="UniProtKB-KW"/>
</dbReference>
<dbReference type="Pfam" id="PF02872">
    <property type="entry name" value="5_nucleotid_C"/>
    <property type="match status" value="1"/>
</dbReference>
<evidence type="ECO:0000256" key="2">
    <source>
        <dbReference type="RuleBase" id="RU362119"/>
    </source>
</evidence>
<dbReference type="SUPFAM" id="SSF56300">
    <property type="entry name" value="Metallo-dependent phosphatases"/>
    <property type="match status" value="1"/>
</dbReference>
<dbReference type="InterPro" id="IPR004843">
    <property type="entry name" value="Calcineurin-like_PHP"/>
</dbReference>
<dbReference type="Proteomes" id="UP000516361">
    <property type="component" value="Chromosome"/>
</dbReference>
<dbReference type="InterPro" id="IPR008334">
    <property type="entry name" value="5'-Nucleotdase_C"/>
</dbReference>
<dbReference type="CDD" id="cd00118">
    <property type="entry name" value="LysM"/>
    <property type="match status" value="1"/>
</dbReference>
<accession>A0A7G1G6G9</accession>
<dbReference type="GO" id="GO:0030288">
    <property type="term" value="C:outer membrane-bounded periplasmic space"/>
    <property type="evidence" value="ECO:0007669"/>
    <property type="project" value="TreeGrafter"/>
</dbReference>
<dbReference type="GO" id="GO:0046872">
    <property type="term" value="F:metal ion binding"/>
    <property type="evidence" value="ECO:0007669"/>
    <property type="project" value="InterPro"/>
</dbReference>
<dbReference type="PROSITE" id="PS00786">
    <property type="entry name" value="5_NUCLEOTIDASE_2"/>
    <property type="match status" value="1"/>
</dbReference>
<dbReference type="PANTHER" id="PTHR11575:SF6">
    <property type="entry name" value="2',3'-CYCLIC-NUCLEOTIDE 2'-PHOSPHODIESTERASE_3'-NUCLEOTIDASE"/>
    <property type="match status" value="1"/>
</dbReference>
<feature type="domain" description="LysM" evidence="3">
    <location>
        <begin position="620"/>
        <end position="664"/>
    </location>
</feature>
<dbReference type="InterPro" id="IPR018392">
    <property type="entry name" value="LysM"/>
</dbReference>
<reference evidence="4 5" key="1">
    <citation type="submission" date="2018-06" db="EMBL/GenBank/DDBJ databases">
        <title>Genome sequencing of Oceanotoga sp. sy52.</title>
        <authorList>
            <person name="Mori K."/>
        </authorList>
    </citation>
    <scope>NUCLEOTIDE SEQUENCE [LARGE SCALE GENOMIC DNA]</scope>
    <source>
        <strain evidence="5">sy52</strain>
    </source>
</reference>
<dbReference type="GO" id="GO:0009166">
    <property type="term" value="P:nucleotide catabolic process"/>
    <property type="evidence" value="ECO:0007669"/>
    <property type="project" value="InterPro"/>
</dbReference>
<keyword evidence="2" id="KW-0547">Nucleotide-binding</keyword>
<dbReference type="InterPro" id="IPR036907">
    <property type="entry name" value="5'-Nucleotdase_C_sf"/>
</dbReference>
<dbReference type="Gene3D" id="3.60.21.10">
    <property type="match status" value="1"/>
</dbReference>
<comment type="similarity">
    <text evidence="2">Belongs to the 5'-nucleotidase family.</text>
</comment>
<dbReference type="GO" id="GO:0016788">
    <property type="term" value="F:hydrolase activity, acting on ester bonds"/>
    <property type="evidence" value="ECO:0007669"/>
    <property type="project" value="InterPro"/>
</dbReference>
<protein>
    <submittedName>
        <fullName evidence="4">2',3'-cyclic-nucleotide 2'-phosphodiesterase</fullName>
    </submittedName>
</protein>
<gene>
    <name evidence="4" type="primary">cpdC</name>
    <name evidence="4" type="ORF">OSSY52_08650</name>
</gene>
<dbReference type="RefSeq" id="WP_190615794.1">
    <property type="nucleotide sequence ID" value="NZ_AP018712.1"/>
</dbReference>
<dbReference type="EMBL" id="AP018712">
    <property type="protein sequence ID" value="BBE30724.1"/>
    <property type="molecule type" value="Genomic_DNA"/>
</dbReference>
<name>A0A7G1G6G9_9BACT</name>
<evidence type="ECO:0000256" key="1">
    <source>
        <dbReference type="ARBA" id="ARBA00022729"/>
    </source>
</evidence>
<dbReference type="KEGG" id="ocy:OSSY52_08650"/>
<dbReference type="PANTHER" id="PTHR11575">
    <property type="entry name" value="5'-NUCLEOTIDASE-RELATED"/>
    <property type="match status" value="1"/>
</dbReference>
<evidence type="ECO:0000313" key="5">
    <source>
        <dbReference type="Proteomes" id="UP000516361"/>
    </source>
</evidence>
<keyword evidence="2" id="KW-0378">Hydrolase</keyword>
<dbReference type="Gene3D" id="3.90.780.10">
    <property type="entry name" value="5'-Nucleotidase, C-terminal domain"/>
    <property type="match status" value="1"/>
</dbReference>
<dbReference type="SMART" id="SM00257">
    <property type="entry name" value="LysM"/>
    <property type="match status" value="1"/>
</dbReference>
<dbReference type="Gene3D" id="3.10.350.10">
    <property type="entry name" value="LysM domain"/>
    <property type="match status" value="1"/>
</dbReference>